<dbReference type="AlphaFoldDB" id="A0AAE1DE72"/>
<keyword evidence="2" id="KW-0521">NADP</keyword>
<accession>A0AAE1DE72</accession>
<evidence type="ECO:0000256" key="3">
    <source>
        <dbReference type="ARBA" id="ARBA00040296"/>
    </source>
</evidence>
<evidence type="ECO:0000256" key="1">
    <source>
        <dbReference type="ARBA" id="ARBA00006328"/>
    </source>
</evidence>
<dbReference type="InterPro" id="IPR051164">
    <property type="entry name" value="NmrA-like_oxidored"/>
</dbReference>
<feature type="domain" description="NmrA-like" evidence="5">
    <location>
        <begin position="22"/>
        <end position="283"/>
    </location>
</feature>
<evidence type="ECO:0000313" key="6">
    <source>
        <dbReference type="EMBL" id="KAK3767281.1"/>
    </source>
</evidence>
<dbReference type="SUPFAM" id="SSF51735">
    <property type="entry name" value="NAD(P)-binding Rossmann-fold domains"/>
    <property type="match status" value="1"/>
</dbReference>
<keyword evidence="4" id="KW-1133">Transmembrane helix</keyword>
<evidence type="ECO:0000259" key="5">
    <source>
        <dbReference type="Pfam" id="PF05368"/>
    </source>
</evidence>
<feature type="transmembrane region" description="Helical" evidence="4">
    <location>
        <begin position="20"/>
        <end position="46"/>
    </location>
</feature>
<comment type="similarity">
    <text evidence="1">Belongs to the NmrA-type oxidoreductase family.</text>
</comment>
<name>A0AAE1DE72_9GAST</name>
<evidence type="ECO:0000313" key="7">
    <source>
        <dbReference type="Proteomes" id="UP001283361"/>
    </source>
</evidence>
<dbReference type="GO" id="GO:0005634">
    <property type="term" value="C:nucleus"/>
    <property type="evidence" value="ECO:0007669"/>
    <property type="project" value="TreeGrafter"/>
</dbReference>
<reference evidence="6" key="1">
    <citation type="journal article" date="2023" name="G3 (Bethesda)">
        <title>A reference genome for the long-term kleptoplast-retaining sea slug Elysia crispata morphotype clarki.</title>
        <authorList>
            <person name="Eastman K.E."/>
            <person name="Pendleton A.L."/>
            <person name="Shaikh M.A."/>
            <person name="Suttiyut T."/>
            <person name="Ogas R."/>
            <person name="Tomko P."/>
            <person name="Gavelis G."/>
            <person name="Widhalm J.R."/>
            <person name="Wisecaver J.H."/>
        </authorList>
    </citation>
    <scope>NUCLEOTIDE SEQUENCE</scope>
    <source>
        <strain evidence="6">ECLA1</strain>
    </source>
</reference>
<dbReference type="PANTHER" id="PTHR42748">
    <property type="entry name" value="NITROGEN METABOLITE REPRESSION PROTEIN NMRA FAMILY MEMBER"/>
    <property type="match status" value="1"/>
</dbReference>
<dbReference type="Proteomes" id="UP001283361">
    <property type="component" value="Unassembled WGS sequence"/>
</dbReference>
<gene>
    <name evidence="6" type="ORF">RRG08_065665</name>
</gene>
<keyword evidence="4" id="KW-0472">Membrane</keyword>
<protein>
    <recommendedName>
        <fullName evidence="3">NmrA-like family domain-containing protein 1</fullName>
    </recommendedName>
</protein>
<evidence type="ECO:0000256" key="4">
    <source>
        <dbReference type="SAM" id="Phobius"/>
    </source>
</evidence>
<dbReference type="Pfam" id="PF05368">
    <property type="entry name" value="NmrA"/>
    <property type="match status" value="1"/>
</dbReference>
<dbReference type="Gene3D" id="3.40.50.720">
    <property type="entry name" value="NAD(P)-binding Rossmann-like Domain"/>
    <property type="match status" value="1"/>
</dbReference>
<dbReference type="InterPro" id="IPR008030">
    <property type="entry name" value="NmrA-like"/>
</dbReference>
<evidence type="ECO:0000256" key="2">
    <source>
        <dbReference type="ARBA" id="ARBA00022857"/>
    </source>
</evidence>
<keyword evidence="4" id="KW-0812">Transmembrane</keyword>
<dbReference type="Gene3D" id="3.90.25.10">
    <property type="entry name" value="UDP-galactose 4-epimerase, domain 1"/>
    <property type="match status" value="1"/>
</dbReference>
<dbReference type="InterPro" id="IPR036291">
    <property type="entry name" value="NAD(P)-bd_dom_sf"/>
</dbReference>
<dbReference type="PANTHER" id="PTHR42748:SF7">
    <property type="entry name" value="NMRA LIKE REDOX SENSOR 1-RELATED"/>
    <property type="match status" value="1"/>
</dbReference>
<proteinExistence type="inferred from homology"/>
<sequence>MCYRLGCLFKSVRKPPDDGFIRILIFGATGMTGTAVLSAALTCIWFRITIFTRGLSGTMREEMLKKPLARIVEGDMFNYDSVLDAMTDIDAVFFSTTYWDTMRVDCEYDQGCNVVKAAMASGVKHIVYVGTPYCSLYATEKCKYLVGKEKVEALVVSSGLPYTILHLGFYFENFLSVFKPHMIERNKFAVALPMGNTPLNCGSVLDFGHCIAKIMLRPAANIFKTIKLATAYHTVYEFAKALDDHFPNIQFYDPLIPLSVYRSFDFKGSQELASMFAYYQTIEERWSSSVGYGFYTGCVSFRDWIVQQEQNLIEAIYESVDPVCSGAELDLASRKSQLPVLRAFSDRILQTPEEDTSGLKLFSTRQFIRNIFNFFNESPKDQPVVSLEESEIELKSKKYDISLMADFFLRRLQKPVEKERRKAFLGVVSPPPRTELFDNLIEVPRSSLDGFSTTTSGSLSRTQAASVRGSSYDNVSDIFFNND</sequence>
<comment type="caution">
    <text evidence="6">The sequence shown here is derived from an EMBL/GenBank/DDBJ whole genome shotgun (WGS) entry which is preliminary data.</text>
</comment>
<organism evidence="6 7">
    <name type="scientific">Elysia crispata</name>
    <name type="common">lettuce slug</name>
    <dbReference type="NCBI Taxonomy" id="231223"/>
    <lineage>
        <taxon>Eukaryota</taxon>
        <taxon>Metazoa</taxon>
        <taxon>Spiralia</taxon>
        <taxon>Lophotrochozoa</taxon>
        <taxon>Mollusca</taxon>
        <taxon>Gastropoda</taxon>
        <taxon>Heterobranchia</taxon>
        <taxon>Euthyneura</taxon>
        <taxon>Panpulmonata</taxon>
        <taxon>Sacoglossa</taxon>
        <taxon>Placobranchoidea</taxon>
        <taxon>Plakobranchidae</taxon>
        <taxon>Elysia</taxon>
    </lineage>
</organism>
<keyword evidence="7" id="KW-1185">Reference proteome</keyword>
<dbReference type="EMBL" id="JAWDGP010004164">
    <property type="protein sequence ID" value="KAK3767281.1"/>
    <property type="molecule type" value="Genomic_DNA"/>
</dbReference>